<name>A0A9X9M2B1_GULGU</name>
<dbReference type="Proteomes" id="UP000269945">
    <property type="component" value="Unassembled WGS sequence"/>
</dbReference>
<reference evidence="2 3" key="1">
    <citation type="submission" date="2018-10" db="EMBL/GenBank/DDBJ databases">
        <authorList>
            <person name="Ekblom R."/>
            <person name="Jareborg N."/>
        </authorList>
    </citation>
    <scope>NUCLEOTIDE SEQUENCE [LARGE SCALE GENOMIC DNA]</scope>
    <source>
        <tissue evidence="2">Muscle</tissue>
    </source>
</reference>
<dbReference type="AlphaFoldDB" id="A0A9X9M2B1"/>
<protein>
    <submittedName>
        <fullName evidence="2">Uncharacterized protein</fullName>
    </submittedName>
</protein>
<feature type="non-terminal residue" evidence="2">
    <location>
        <position position="1"/>
    </location>
</feature>
<accession>A0A9X9M2B1</accession>
<evidence type="ECO:0000256" key="1">
    <source>
        <dbReference type="SAM" id="MobiDB-lite"/>
    </source>
</evidence>
<keyword evidence="3" id="KW-1185">Reference proteome</keyword>
<organism evidence="2 3">
    <name type="scientific">Gulo gulo</name>
    <name type="common">Wolverine</name>
    <name type="synonym">Gluton</name>
    <dbReference type="NCBI Taxonomy" id="48420"/>
    <lineage>
        <taxon>Eukaryota</taxon>
        <taxon>Metazoa</taxon>
        <taxon>Chordata</taxon>
        <taxon>Craniata</taxon>
        <taxon>Vertebrata</taxon>
        <taxon>Euteleostomi</taxon>
        <taxon>Mammalia</taxon>
        <taxon>Eutheria</taxon>
        <taxon>Laurasiatheria</taxon>
        <taxon>Carnivora</taxon>
        <taxon>Caniformia</taxon>
        <taxon>Musteloidea</taxon>
        <taxon>Mustelidae</taxon>
        <taxon>Guloninae</taxon>
        <taxon>Gulo</taxon>
    </lineage>
</organism>
<evidence type="ECO:0000313" key="3">
    <source>
        <dbReference type="Proteomes" id="UP000269945"/>
    </source>
</evidence>
<feature type="compositionally biased region" description="Basic and acidic residues" evidence="1">
    <location>
        <begin position="63"/>
        <end position="86"/>
    </location>
</feature>
<dbReference type="EMBL" id="CYRY02038258">
    <property type="protein sequence ID" value="VCX30496.1"/>
    <property type="molecule type" value="Genomic_DNA"/>
</dbReference>
<feature type="region of interest" description="Disordered" evidence="1">
    <location>
        <begin position="63"/>
        <end position="94"/>
    </location>
</feature>
<sequence length="94" mass="10200">AGTPSLSFPLASSVPHLLQPHILTPACFGVFGSELSSPHPTPHIGTAEAGRKVIARKSWSQDIKKMKIPRDSDPPCSSREDTESRLLPKSLTNW</sequence>
<proteinExistence type="predicted"/>
<comment type="caution">
    <text evidence="2">The sequence shown here is derived from an EMBL/GenBank/DDBJ whole genome shotgun (WGS) entry which is preliminary data.</text>
</comment>
<evidence type="ECO:0000313" key="2">
    <source>
        <dbReference type="EMBL" id="VCX30496.1"/>
    </source>
</evidence>
<gene>
    <name evidence="2" type="ORF">BN2614_LOCUS3</name>
</gene>